<keyword evidence="3" id="KW-1185">Reference proteome</keyword>
<reference evidence="2 3" key="1">
    <citation type="journal article" date="2019" name="Mol. Ecol. Resour.">
        <title>Improving Illumina assemblies with Hi-C and long reads: an example with the North African dromedary.</title>
        <authorList>
            <person name="Elbers J.P."/>
            <person name="Rogers M.F."/>
            <person name="Perelman P.L."/>
            <person name="Proskuryakova A.A."/>
            <person name="Serdyukova N.A."/>
            <person name="Johnson W.E."/>
            <person name="Horin P."/>
            <person name="Corander J."/>
            <person name="Murphy D."/>
            <person name="Burger P.A."/>
        </authorList>
    </citation>
    <scope>NUCLEOTIDE SEQUENCE [LARGE SCALE GENOMIC DNA]</scope>
    <source>
        <strain evidence="2">Drom800</strain>
        <tissue evidence="2">Blood</tissue>
    </source>
</reference>
<comment type="caution">
    <text evidence="2">The sequence shown here is derived from an EMBL/GenBank/DDBJ whole genome shotgun (WGS) entry which is preliminary data.</text>
</comment>
<feature type="region of interest" description="Disordered" evidence="1">
    <location>
        <begin position="56"/>
        <end position="163"/>
    </location>
</feature>
<sequence length="163" mass="18374">MSFLFPNTNAVAQCLPHMLPNCYTDEFHDVLSIVSRDNPERLVIFADWALLVPETRGQTNETEEKATERSRRSGEKEENGKEAEREQARTSQVEQTGKQESMALARAAENEFRRNAKRHPLPTLLQKNTSWAGREKAPTTPPPVPHVPGGLAEVPQRTDDEKS</sequence>
<feature type="compositionally biased region" description="Basic and acidic residues" evidence="1">
    <location>
        <begin position="62"/>
        <end position="88"/>
    </location>
</feature>
<dbReference type="AlphaFoldDB" id="A0A5N4CTE0"/>
<evidence type="ECO:0000256" key="1">
    <source>
        <dbReference type="SAM" id="MobiDB-lite"/>
    </source>
</evidence>
<name>A0A5N4CTE0_CAMDR</name>
<accession>A0A5N4CTE0</accession>
<dbReference type="EMBL" id="JWIN03000020">
    <property type="protein sequence ID" value="KAB1262092.1"/>
    <property type="molecule type" value="Genomic_DNA"/>
</dbReference>
<organism evidence="2 3">
    <name type="scientific">Camelus dromedarius</name>
    <name type="common">Dromedary</name>
    <name type="synonym">Arabian camel</name>
    <dbReference type="NCBI Taxonomy" id="9838"/>
    <lineage>
        <taxon>Eukaryota</taxon>
        <taxon>Metazoa</taxon>
        <taxon>Chordata</taxon>
        <taxon>Craniata</taxon>
        <taxon>Vertebrata</taxon>
        <taxon>Euteleostomi</taxon>
        <taxon>Mammalia</taxon>
        <taxon>Eutheria</taxon>
        <taxon>Laurasiatheria</taxon>
        <taxon>Artiodactyla</taxon>
        <taxon>Tylopoda</taxon>
        <taxon>Camelidae</taxon>
        <taxon>Camelus</taxon>
    </lineage>
</organism>
<feature type="compositionally biased region" description="Polar residues" evidence="1">
    <location>
        <begin position="89"/>
        <end position="99"/>
    </location>
</feature>
<evidence type="ECO:0000313" key="3">
    <source>
        <dbReference type="Proteomes" id="UP000299084"/>
    </source>
</evidence>
<protein>
    <submittedName>
        <fullName evidence="2">Uncharacterized protein</fullName>
    </submittedName>
</protein>
<evidence type="ECO:0000313" key="2">
    <source>
        <dbReference type="EMBL" id="KAB1262092.1"/>
    </source>
</evidence>
<dbReference type="Proteomes" id="UP000299084">
    <property type="component" value="Unassembled WGS sequence"/>
</dbReference>
<proteinExistence type="predicted"/>
<gene>
    <name evidence="2" type="ORF">Cadr_000022375</name>
</gene>